<protein>
    <submittedName>
        <fullName evidence="1">Uncharacterized protein</fullName>
    </submittedName>
</protein>
<dbReference type="RefSeq" id="XP_012651295.1">
    <property type="nucleotide sequence ID" value="XM_012795841.1"/>
</dbReference>
<dbReference type="InParanoid" id="W7XK31"/>
<evidence type="ECO:0000313" key="1">
    <source>
        <dbReference type="EMBL" id="EWS76171.1"/>
    </source>
</evidence>
<dbReference type="Proteomes" id="UP000009168">
    <property type="component" value="Unassembled WGS sequence"/>
</dbReference>
<accession>W7XK31</accession>
<reference evidence="2" key="1">
    <citation type="journal article" date="2006" name="PLoS Biol.">
        <title>Macronuclear genome sequence of the ciliate Tetrahymena thermophila, a model eukaryote.</title>
        <authorList>
            <person name="Eisen J.A."/>
            <person name="Coyne R.S."/>
            <person name="Wu M."/>
            <person name="Wu D."/>
            <person name="Thiagarajan M."/>
            <person name="Wortman J.R."/>
            <person name="Badger J.H."/>
            <person name="Ren Q."/>
            <person name="Amedeo P."/>
            <person name="Jones K.M."/>
            <person name="Tallon L.J."/>
            <person name="Delcher A.L."/>
            <person name="Salzberg S.L."/>
            <person name="Silva J.C."/>
            <person name="Haas B.J."/>
            <person name="Majoros W.H."/>
            <person name="Farzad M."/>
            <person name="Carlton J.M."/>
            <person name="Smith R.K. Jr."/>
            <person name="Garg J."/>
            <person name="Pearlman R.E."/>
            <person name="Karrer K.M."/>
            <person name="Sun L."/>
            <person name="Manning G."/>
            <person name="Elde N.C."/>
            <person name="Turkewitz A.P."/>
            <person name="Asai D.J."/>
            <person name="Wilkes D.E."/>
            <person name="Wang Y."/>
            <person name="Cai H."/>
            <person name="Collins K."/>
            <person name="Stewart B.A."/>
            <person name="Lee S.R."/>
            <person name="Wilamowska K."/>
            <person name="Weinberg Z."/>
            <person name="Ruzzo W.L."/>
            <person name="Wloga D."/>
            <person name="Gaertig J."/>
            <person name="Frankel J."/>
            <person name="Tsao C.-C."/>
            <person name="Gorovsky M.A."/>
            <person name="Keeling P.J."/>
            <person name="Waller R.F."/>
            <person name="Patron N.J."/>
            <person name="Cherry J.M."/>
            <person name="Stover N.A."/>
            <person name="Krieger C.J."/>
            <person name="del Toro C."/>
            <person name="Ryder H.F."/>
            <person name="Williamson S.C."/>
            <person name="Barbeau R.A."/>
            <person name="Hamilton E.P."/>
            <person name="Orias E."/>
        </authorList>
    </citation>
    <scope>NUCLEOTIDE SEQUENCE [LARGE SCALE GENOMIC DNA]</scope>
    <source>
        <strain evidence="2">SB210</strain>
    </source>
</reference>
<evidence type="ECO:0000313" key="2">
    <source>
        <dbReference type="Proteomes" id="UP000009168"/>
    </source>
</evidence>
<keyword evidence="2" id="KW-1185">Reference proteome</keyword>
<sequence>MNRELVLKIAQMLDTIMGKFLIQQKEIQTIVYNVINLVKHVMVKLLKIVYLVKILITFSKNNVWLALNSAQTVIRKCNVQVVPKNILIFMRTNASSYNQLTRFVIKVKFAKIVTRTVKLVKEQLKKIVQVVIHHLNYNKMNAFVLITHNFTIIKQINVNLKMYPYFPNLLNKLFKVLLEILTQLKQEFRSLLQQHKAQLIQALLFYLRCSQFKKYFTCNQLTQAILIFCIIS</sequence>
<dbReference type="EMBL" id="GG662839">
    <property type="protein sequence ID" value="EWS76171.1"/>
    <property type="molecule type" value="Genomic_DNA"/>
</dbReference>
<dbReference type="KEGG" id="tet:TTHERM_001202195"/>
<gene>
    <name evidence="1" type="ORF">TTHERM_001202195</name>
</gene>
<name>W7XK31_TETTS</name>
<dbReference type="GeneID" id="24441906"/>
<proteinExistence type="predicted"/>
<organism evidence="1 2">
    <name type="scientific">Tetrahymena thermophila (strain SB210)</name>
    <dbReference type="NCBI Taxonomy" id="312017"/>
    <lineage>
        <taxon>Eukaryota</taxon>
        <taxon>Sar</taxon>
        <taxon>Alveolata</taxon>
        <taxon>Ciliophora</taxon>
        <taxon>Intramacronucleata</taxon>
        <taxon>Oligohymenophorea</taxon>
        <taxon>Hymenostomatida</taxon>
        <taxon>Tetrahymenina</taxon>
        <taxon>Tetrahymenidae</taxon>
        <taxon>Tetrahymena</taxon>
    </lineage>
</organism>
<dbReference type="AlphaFoldDB" id="W7XK31"/>